<dbReference type="Gene3D" id="2.30.42.10">
    <property type="match status" value="1"/>
</dbReference>
<dbReference type="AlphaFoldDB" id="A0A1Q9R5N0"/>
<feature type="domain" description="PDZ" evidence="1">
    <location>
        <begin position="3"/>
        <end position="63"/>
    </location>
</feature>
<dbReference type="EMBL" id="MKZO01000020">
    <property type="protein sequence ID" value="OLS62703.1"/>
    <property type="molecule type" value="Genomic_DNA"/>
</dbReference>
<dbReference type="InterPro" id="IPR036034">
    <property type="entry name" value="PDZ_sf"/>
</dbReference>
<dbReference type="RefSeq" id="WP_075803381.1">
    <property type="nucleotide sequence ID" value="NZ_MKZO01000020.1"/>
</dbReference>
<accession>A0A1Q9R5N0</accession>
<evidence type="ECO:0000259" key="1">
    <source>
        <dbReference type="Pfam" id="PF13180"/>
    </source>
</evidence>
<protein>
    <recommendedName>
        <fullName evidence="1">PDZ domain-containing protein</fullName>
    </recommendedName>
</protein>
<dbReference type="Pfam" id="PF13180">
    <property type="entry name" value="PDZ_2"/>
    <property type="match status" value="1"/>
</dbReference>
<dbReference type="OrthoDB" id="7006465at2"/>
<dbReference type="SUPFAM" id="SSF50156">
    <property type="entry name" value="PDZ domain-like"/>
    <property type="match status" value="1"/>
</dbReference>
<reference evidence="2 3" key="1">
    <citation type="submission" date="2016-10" db="EMBL/GenBank/DDBJ databases">
        <title>Genome Sequence of Pseudomonas putida GM4FR.</title>
        <authorList>
            <person name="Poehlein A."/>
            <person name="Wemheuer F."/>
            <person name="Hollensteiner J."/>
            <person name="Wemheuer B."/>
        </authorList>
    </citation>
    <scope>NUCLEOTIDE SEQUENCE [LARGE SCALE GENOMIC DNA]</scope>
    <source>
        <strain evidence="2 3">GM4FR</strain>
    </source>
</reference>
<comment type="caution">
    <text evidence="2">The sequence shown here is derived from an EMBL/GenBank/DDBJ whole genome shotgun (WGS) entry which is preliminary data.</text>
</comment>
<evidence type="ECO:0000313" key="2">
    <source>
        <dbReference type="EMBL" id="OLS62703.1"/>
    </source>
</evidence>
<sequence>MVAVTPGSAAAKAGIKPMDVILDISGQMVAGPDEVMAISGKMRAGYAAKVNVWRARKAQELTLVIPAG</sequence>
<organism evidence="2 3">
    <name type="scientific">Pseudomonas putida</name>
    <name type="common">Arthrobacter siderocapsulatus</name>
    <dbReference type="NCBI Taxonomy" id="303"/>
    <lineage>
        <taxon>Bacteria</taxon>
        <taxon>Pseudomonadati</taxon>
        <taxon>Pseudomonadota</taxon>
        <taxon>Gammaproteobacteria</taxon>
        <taxon>Pseudomonadales</taxon>
        <taxon>Pseudomonadaceae</taxon>
        <taxon>Pseudomonas</taxon>
    </lineage>
</organism>
<evidence type="ECO:0000313" key="3">
    <source>
        <dbReference type="Proteomes" id="UP000186736"/>
    </source>
</evidence>
<proteinExistence type="predicted"/>
<dbReference type="Proteomes" id="UP000186736">
    <property type="component" value="Unassembled WGS sequence"/>
</dbReference>
<dbReference type="InterPro" id="IPR001478">
    <property type="entry name" value="PDZ"/>
</dbReference>
<gene>
    <name evidence="2" type="ORF">PSEMO_24660</name>
</gene>
<name>A0A1Q9R5N0_PSEPU</name>